<dbReference type="Pfam" id="PF03756">
    <property type="entry name" value="AfsA"/>
    <property type="match status" value="2"/>
</dbReference>
<feature type="domain" description="A-factor biosynthesis hotdog" evidence="1">
    <location>
        <begin position="42"/>
        <end position="177"/>
    </location>
</feature>
<dbReference type="Proteomes" id="UP001610818">
    <property type="component" value="Unassembled WGS sequence"/>
</dbReference>
<sequence>MSTNTFHPAEDTLRRVPAVGAPKSWPTVRPQVQLTTTVAKELVHRAALAEVLLTGQERYDDDRFGVTAQWPRCHSFYAPVAGNHDPLLAAETIRQIGFLLPHTQYGVPLGHHFLLRTFSFSVDPEHLRVGHAPADLDIDVAFSDVRTRRDAHLGARYDTVIRRAGETVATGGISYTCITPPAYRRLRGDRGHLQTPLTAPVPPQSVGRMSPTDVVLSPIGTDDRWQLRVDTRHPVLFDHPVDHVPGMLLIEAARQATTAVLGHSSGVIPVQVESEHYRYVELDAPCFIRAQRLPADARGERVEVTGEQDGQEMFRTTITAVPATP</sequence>
<protein>
    <submittedName>
        <fullName evidence="2">ScbA/BarX family gamma-butyrolactone biosynthesis protein</fullName>
    </submittedName>
</protein>
<accession>A0ABW7R8J2</accession>
<keyword evidence="3" id="KW-1185">Reference proteome</keyword>
<dbReference type="InterPro" id="IPR047757">
    <property type="entry name" value="AfsA-like"/>
</dbReference>
<gene>
    <name evidence="2" type="ORF">ACH4F9_43595</name>
</gene>
<feature type="domain" description="A-factor biosynthesis hotdog" evidence="1">
    <location>
        <begin position="206"/>
        <end position="309"/>
    </location>
</feature>
<reference evidence="2 3" key="1">
    <citation type="submission" date="2024-10" db="EMBL/GenBank/DDBJ databases">
        <title>The Natural Products Discovery Center: Release of the First 8490 Sequenced Strains for Exploring Actinobacteria Biosynthetic Diversity.</title>
        <authorList>
            <person name="Kalkreuter E."/>
            <person name="Kautsar S.A."/>
            <person name="Yang D."/>
            <person name="Bader C.D."/>
            <person name="Teijaro C.N."/>
            <person name="Fluegel L."/>
            <person name="Davis C.M."/>
            <person name="Simpson J.R."/>
            <person name="Lauterbach L."/>
            <person name="Steele A.D."/>
            <person name="Gui C."/>
            <person name="Meng S."/>
            <person name="Li G."/>
            <person name="Viehrig K."/>
            <person name="Ye F."/>
            <person name="Su P."/>
            <person name="Kiefer A.F."/>
            <person name="Nichols A."/>
            <person name="Cepeda A.J."/>
            <person name="Yan W."/>
            <person name="Fan B."/>
            <person name="Jiang Y."/>
            <person name="Adhikari A."/>
            <person name="Zheng C.-J."/>
            <person name="Schuster L."/>
            <person name="Cowan T.M."/>
            <person name="Smanski M.J."/>
            <person name="Chevrette M.G."/>
            <person name="De Carvalho L.P.S."/>
            <person name="Shen B."/>
        </authorList>
    </citation>
    <scope>NUCLEOTIDE SEQUENCE [LARGE SCALE GENOMIC DNA]</scope>
    <source>
        <strain evidence="2 3">NPDC017990</strain>
    </source>
</reference>
<dbReference type="EMBL" id="JBIRGQ010000016">
    <property type="protein sequence ID" value="MFH8551881.1"/>
    <property type="molecule type" value="Genomic_DNA"/>
</dbReference>
<dbReference type="RefSeq" id="WP_397718985.1">
    <property type="nucleotide sequence ID" value="NZ_JBIRGN010000016.1"/>
</dbReference>
<evidence type="ECO:0000259" key="1">
    <source>
        <dbReference type="Pfam" id="PF03756"/>
    </source>
</evidence>
<proteinExistence type="predicted"/>
<name>A0ABW7R8J2_9ACTN</name>
<comment type="caution">
    <text evidence="2">The sequence shown here is derived from an EMBL/GenBank/DDBJ whole genome shotgun (WGS) entry which is preliminary data.</text>
</comment>
<evidence type="ECO:0000313" key="2">
    <source>
        <dbReference type="EMBL" id="MFH8551881.1"/>
    </source>
</evidence>
<organism evidence="2 3">
    <name type="scientific">Streptomyces longisporoflavus</name>
    <dbReference type="NCBI Taxonomy" id="28044"/>
    <lineage>
        <taxon>Bacteria</taxon>
        <taxon>Bacillati</taxon>
        <taxon>Actinomycetota</taxon>
        <taxon>Actinomycetes</taxon>
        <taxon>Kitasatosporales</taxon>
        <taxon>Streptomycetaceae</taxon>
        <taxon>Streptomyces</taxon>
    </lineage>
</organism>
<dbReference type="InterPro" id="IPR005509">
    <property type="entry name" value="AfsA_hotdog_dom"/>
</dbReference>
<dbReference type="NCBIfam" id="NF041195">
    <property type="entry name" value="ScbA_BarX_GamBu"/>
    <property type="match status" value="1"/>
</dbReference>
<evidence type="ECO:0000313" key="3">
    <source>
        <dbReference type="Proteomes" id="UP001610818"/>
    </source>
</evidence>